<comment type="similarity">
    <text evidence="1">Belongs to the SAPAP family.</text>
</comment>
<feature type="compositionally biased region" description="Polar residues" evidence="2">
    <location>
        <begin position="745"/>
        <end position="755"/>
    </location>
</feature>
<dbReference type="GO" id="GO:0023052">
    <property type="term" value="P:signaling"/>
    <property type="evidence" value="ECO:0007669"/>
    <property type="project" value="InterPro"/>
</dbReference>
<accession>A0A8C3LLP2</accession>
<feature type="compositionally biased region" description="Basic and acidic residues" evidence="2">
    <location>
        <begin position="899"/>
        <end position="916"/>
    </location>
</feature>
<dbReference type="PANTHER" id="PTHR12353:SF19">
    <property type="entry name" value="DISKS LARGE-ASSOCIATED PROTEIN 4"/>
    <property type="match status" value="1"/>
</dbReference>
<name>A0A8C3LLP2_CHRPC</name>
<keyword evidence="4" id="KW-1185">Reference proteome</keyword>
<feature type="compositionally biased region" description="Polar residues" evidence="2">
    <location>
        <begin position="698"/>
        <end position="711"/>
    </location>
</feature>
<protein>
    <submittedName>
        <fullName evidence="3">DLG associated protein 4</fullName>
    </submittedName>
</protein>
<dbReference type="GO" id="GO:0060090">
    <property type="term" value="F:molecular adaptor activity"/>
    <property type="evidence" value="ECO:0007669"/>
    <property type="project" value="TreeGrafter"/>
</dbReference>
<feature type="region of interest" description="Disordered" evidence="2">
    <location>
        <begin position="1"/>
        <end position="41"/>
    </location>
</feature>
<feature type="region of interest" description="Disordered" evidence="2">
    <location>
        <begin position="483"/>
        <end position="507"/>
    </location>
</feature>
<feature type="compositionally biased region" description="Basic and acidic residues" evidence="2">
    <location>
        <begin position="1"/>
        <end position="14"/>
    </location>
</feature>
<dbReference type="AlphaFoldDB" id="A0A8C3LLP2"/>
<evidence type="ECO:0000256" key="2">
    <source>
        <dbReference type="SAM" id="MobiDB-lite"/>
    </source>
</evidence>
<proteinExistence type="inferred from homology"/>
<evidence type="ECO:0000313" key="3">
    <source>
        <dbReference type="Ensembl" id="ENSCPIP00010012254.1"/>
    </source>
</evidence>
<dbReference type="InterPro" id="IPR005026">
    <property type="entry name" value="SAPAP"/>
</dbReference>
<feature type="compositionally biased region" description="Polar residues" evidence="2">
    <location>
        <begin position="575"/>
        <end position="584"/>
    </location>
</feature>
<feature type="compositionally biased region" description="Polar residues" evidence="2">
    <location>
        <begin position="598"/>
        <end position="611"/>
    </location>
</feature>
<dbReference type="Pfam" id="PF03359">
    <property type="entry name" value="GKAP"/>
    <property type="match status" value="1"/>
</dbReference>
<sequence>MKGLGDNRSRHLSDNLDSPQDSLYAPQDRNPYLLSPTDSFTMDPRFPAQNTLHGDCLLPLNNQISNSSTFPRIHYNSHFEVPDENPFPSHAQATKINRLPANLLDQFEKQLPIHRDGFSTLQFQRSDAKHRSESPGRIRHLVHSVQKLFAKSQSLEGPTKGNVNGKKGADDPKQNRRSKSKDRAKTSEPKRRTRSNISGWWSSDDNLDSDTCSYRNPMGLMTLGRQPDHSQPKYFMHAYNTISEHMLKSSKSNNDLKVTPCTNIPINNDSNYIKRGSWSTLTLSHAREVCQKASATIDKALLKSKSCHQDLAYHYLQVPQGEWNNTLSRDKDSEIPCRRMRSGSYIKAMGDDDSEDSETSPKPSPKTAARRQSYLKATQQSLSEQSTTQRSLDRLDSVEILLPPKFPTWEEEYNQISDSVNESSCINQVREPELGEQYEAVCDSTYSEAESAATEVLDLPLPSYFRSRSHSYLRAIQAGCSQDEDTSSVRSISPPPAGSLSGSRTLPTNSSSCLVAYKKTPPPVPPRTTSKPFISVTVQSSTESAQDTYLDSQDHKSEVTSQSGLSNSSDSLDSTRTPSVTRGSIVTPARDTPELPQKNATLKSDKGTLTSEEPKVENVPKRKLSSIGIQVDCLQPVVKEEPPPPVTKFQSIGVQVEDEWRNSHSRSMSSKQDTDSDTQEPNNSSCKSSERSVAECPQHNNSVGVDTSTRQPAKPSQIKRNLSYGDNTDPALEPSSLPPPDPWLETSSASPSEPTQPGACRRDGFWFLKLLQAETERLEGWCRQMDQETKENNLSEEVLGKVLSAVGSAQLLMSQKFQQFHGLCEQNLNPNANPRPTAQDLAGFWDLLQLSIEDISMKFDELYHLKANSWQLAETPERKEEKKPPPPVPKKPAKSKSQLNRDKASDSDKQRQEARKRLMAAKRAASVRQNSATESADSIEIYVPEAQTRL</sequence>
<dbReference type="PANTHER" id="PTHR12353">
    <property type="entry name" value="DISKS LARGE-ASSOCIATED PROTEIN DAP SAP90/PSD-95-ASSOCIATED PROTEIN"/>
    <property type="match status" value="1"/>
</dbReference>
<feature type="compositionally biased region" description="Polar residues" evidence="2">
    <location>
        <begin position="927"/>
        <end position="936"/>
    </location>
</feature>
<evidence type="ECO:0000256" key="1">
    <source>
        <dbReference type="ARBA" id="ARBA00008839"/>
    </source>
</evidence>
<feature type="compositionally biased region" description="Low complexity" evidence="2">
    <location>
        <begin position="561"/>
        <end position="574"/>
    </location>
</feature>
<organism evidence="3 4">
    <name type="scientific">Chrysolophus pictus</name>
    <name type="common">Golden pheasant</name>
    <name type="synonym">Phasianus pictus</name>
    <dbReference type="NCBI Taxonomy" id="9089"/>
    <lineage>
        <taxon>Eukaryota</taxon>
        <taxon>Metazoa</taxon>
        <taxon>Chordata</taxon>
        <taxon>Craniata</taxon>
        <taxon>Vertebrata</taxon>
        <taxon>Euteleostomi</taxon>
        <taxon>Archelosauria</taxon>
        <taxon>Archosauria</taxon>
        <taxon>Dinosauria</taxon>
        <taxon>Saurischia</taxon>
        <taxon>Theropoda</taxon>
        <taxon>Coelurosauria</taxon>
        <taxon>Aves</taxon>
        <taxon>Neognathae</taxon>
        <taxon>Galloanserae</taxon>
        <taxon>Galliformes</taxon>
        <taxon>Phasianidae</taxon>
        <taxon>Phasianinae</taxon>
        <taxon>Chrysolophus</taxon>
    </lineage>
</organism>
<dbReference type="GO" id="GO:0098978">
    <property type="term" value="C:glutamatergic synapse"/>
    <property type="evidence" value="ECO:0007669"/>
    <property type="project" value="TreeGrafter"/>
</dbReference>
<feature type="region of interest" description="Disordered" evidence="2">
    <location>
        <begin position="659"/>
        <end position="759"/>
    </location>
</feature>
<dbReference type="Proteomes" id="UP000694543">
    <property type="component" value="Unplaced"/>
</dbReference>
<reference evidence="3" key="1">
    <citation type="submission" date="2025-08" db="UniProtKB">
        <authorList>
            <consortium name="Ensembl"/>
        </authorList>
    </citation>
    <scope>IDENTIFICATION</scope>
</reference>
<feature type="compositionally biased region" description="Basic and acidic residues" evidence="2">
    <location>
        <begin position="875"/>
        <end position="884"/>
    </location>
</feature>
<evidence type="ECO:0000313" key="4">
    <source>
        <dbReference type="Proteomes" id="UP000694543"/>
    </source>
</evidence>
<reference evidence="3" key="2">
    <citation type="submission" date="2025-09" db="UniProtKB">
        <authorList>
            <consortium name="Ensembl"/>
        </authorList>
    </citation>
    <scope>IDENTIFICATION</scope>
</reference>
<feature type="region of interest" description="Disordered" evidence="2">
    <location>
        <begin position="633"/>
        <end position="652"/>
    </location>
</feature>
<feature type="region of interest" description="Disordered" evidence="2">
    <location>
        <begin position="873"/>
        <end position="950"/>
    </location>
</feature>
<feature type="region of interest" description="Disordered" evidence="2">
    <location>
        <begin position="150"/>
        <end position="200"/>
    </location>
</feature>
<feature type="region of interest" description="Disordered" evidence="2">
    <location>
        <begin position="339"/>
        <end position="373"/>
    </location>
</feature>
<dbReference type="Ensembl" id="ENSCPIT00010014518.1">
    <property type="protein sequence ID" value="ENSCPIP00010012254.1"/>
    <property type="gene ID" value="ENSCPIG00010009583.1"/>
</dbReference>
<dbReference type="GO" id="GO:0099572">
    <property type="term" value="C:postsynaptic specialization"/>
    <property type="evidence" value="ECO:0007669"/>
    <property type="project" value="TreeGrafter"/>
</dbReference>
<feature type="region of interest" description="Disordered" evidence="2">
    <location>
        <begin position="544"/>
        <end position="623"/>
    </location>
</feature>
<feature type="compositionally biased region" description="Basic and acidic residues" evidence="2">
    <location>
        <begin position="181"/>
        <end position="190"/>
    </location>
</feature>